<dbReference type="PANTHER" id="PTHR43267">
    <property type="entry name" value="TRNA THREONYLCARBAMOYLADENOSINE DEHYDRATASE"/>
    <property type="match status" value="1"/>
</dbReference>
<dbReference type="InterPro" id="IPR045886">
    <property type="entry name" value="ThiF/MoeB/HesA"/>
</dbReference>
<feature type="domain" description="THIF-type NAD/FAD binding fold" evidence="1">
    <location>
        <begin position="17"/>
        <end position="164"/>
    </location>
</feature>
<sequence length="261" mass="28196">MSDPTADLDRRFGGIARLYGDAALARFRRARVCVVGVGGVGSWVVEGLARSGIGHLTLIDLDNVCESNVNRQLPALDPLFGMAKVTALAERVRAINPSCAVEEIEDFVTEDNLDAMLGRDFDFIVDAIDSQRVKTAMTVWCVKRRQPFMVSGGAGGQMDPTRIRVADLGEVTDDPLLAKMRYTLRRHHGFPREQGKRMRVPCVYSTEPLTWPQSGHCETESGPRGLSCAGFGASMAVTASFGMVMVSRVLAHLAAAAAKGA</sequence>
<dbReference type="GO" id="GO:0061503">
    <property type="term" value="F:tRNA threonylcarbamoyladenosine dehydratase"/>
    <property type="evidence" value="ECO:0007669"/>
    <property type="project" value="TreeGrafter"/>
</dbReference>
<dbReference type="CDD" id="cd00755">
    <property type="entry name" value="YgdL_like"/>
    <property type="match status" value="1"/>
</dbReference>
<protein>
    <submittedName>
        <fullName evidence="2">tRNA threonylcarbamoyladenosine dehydratase</fullName>
    </submittedName>
</protein>
<dbReference type="InterPro" id="IPR000594">
    <property type="entry name" value="ThiF_NAD_FAD-bd"/>
</dbReference>
<name>A0A918P107_9NEIS</name>
<dbReference type="EMBL" id="BMYX01000004">
    <property type="protein sequence ID" value="GGY09460.1"/>
    <property type="molecule type" value="Genomic_DNA"/>
</dbReference>
<organism evidence="2 3">
    <name type="scientific">Paludibacterium paludis</name>
    <dbReference type="NCBI Taxonomy" id="1225769"/>
    <lineage>
        <taxon>Bacteria</taxon>
        <taxon>Pseudomonadati</taxon>
        <taxon>Pseudomonadota</taxon>
        <taxon>Betaproteobacteria</taxon>
        <taxon>Neisseriales</taxon>
        <taxon>Chromobacteriaceae</taxon>
        <taxon>Paludibacterium</taxon>
    </lineage>
</organism>
<dbReference type="AlphaFoldDB" id="A0A918P107"/>
<reference evidence="2" key="2">
    <citation type="submission" date="2020-09" db="EMBL/GenBank/DDBJ databases">
        <authorList>
            <person name="Sun Q."/>
            <person name="Kim S."/>
        </authorList>
    </citation>
    <scope>NUCLEOTIDE SEQUENCE</scope>
    <source>
        <strain evidence="2">KCTC 32182</strain>
    </source>
</reference>
<evidence type="ECO:0000313" key="2">
    <source>
        <dbReference type="EMBL" id="GGY09460.1"/>
    </source>
</evidence>
<dbReference type="Gene3D" id="3.40.50.720">
    <property type="entry name" value="NAD(P)-binding Rossmann-like Domain"/>
    <property type="match status" value="1"/>
</dbReference>
<dbReference type="InterPro" id="IPR035985">
    <property type="entry name" value="Ubiquitin-activating_enz"/>
</dbReference>
<gene>
    <name evidence="2" type="ORF">GCM10011289_10300</name>
</gene>
<dbReference type="RefSeq" id="WP_189531941.1">
    <property type="nucleotide sequence ID" value="NZ_BMYX01000004.1"/>
</dbReference>
<dbReference type="PANTHER" id="PTHR43267:SF1">
    <property type="entry name" value="TRNA THREONYLCARBAMOYLADENOSINE DEHYDRATASE"/>
    <property type="match status" value="1"/>
</dbReference>
<dbReference type="GO" id="GO:0061504">
    <property type="term" value="P:cyclic threonylcarbamoyladenosine biosynthetic process"/>
    <property type="evidence" value="ECO:0007669"/>
    <property type="project" value="TreeGrafter"/>
</dbReference>
<dbReference type="Proteomes" id="UP000645257">
    <property type="component" value="Unassembled WGS sequence"/>
</dbReference>
<evidence type="ECO:0000313" key="3">
    <source>
        <dbReference type="Proteomes" id="UP000645257"/>
    </source>
</evidence>
<dbReference type="Pfam" id="PF00899">
    <property type="entry name" value="ThiF"/>
    <property type="match status" value="1"/>
</dbReference>
<evidence type="ECO:0000259" key="1">
    <source>
        <dbReference type="Pfam" id="PF00899"/>
    </source>
</evidence>
<dbReference type="SUPFAM" id="SSF69572">
    <property type="entry name" value="Activating enzymes of the ubiquitin-like proteins"/>
    <property type="match status" value="1"/>
</dbReference>
<dbReference type="GO" id="GO:0008641">
    <property type="term" value="F:ubiquitin-like modifier activating enzyme activity"/>
    <property type="evidence" value="ECO:0007669"/>
    <property type="project" value="InterPro"/>
</dbReference>
<comment type="caution">
    <text evidence="2">The sequence shown here is derived from an EMBL/GenBank/DDBJ whole genome shotgun (WGS) entry which is preliminary data.</text>
</comment>
<proteinExistence type="predicted"/>
<accession>A0A918P107</accession>
<reference evidence="2" key="1">
    <citation type="journal article" date="2014" name="Int. J. Syst. Evol. Microbiol.">
        <title>Complete genome sequence of Corynebacterium casei LMG S-19264T (=DSM 44701T), isolated from a smear-ripened cheese.</title>
        <authorList>
            <consortium name="US DOE Joint Genome Institute (JGI-PGF)"/>
            <person name="Walter F."/>
            <person name="Albersmeier A."/>
            <person name="Kalinowski J."/>
            <person name="Ruckert C."/>
        </authorList>
    </citation>
    <scope>NUCLEOTIDE SEQUENCE</scope>
    <source>
        <strain evidence="2">KCTC 32182</strain>
    </source>
</reference>
<keyword evidence="3" id="KW-1185">Reference proteome</keyword>